<gene>
    <name evidence="2" type="ORF">AUJ22_01045</name>
</gene>
<name>A0A1J4V0Z3_9BACT</name>
<dbReference type="STRING" id="1805280.AUJ22_01045"/>
<keyword evidence="1" id="KW-0472">Membrane</keyword>
<keyword evidence="1" id="KW-1133">Transmembrane helix</keyword>
<comment type="caution">
    <text evidence="2">The sequence shown here is derived from an EMBL/GenBank/DDBJ whole genome shotgun (WGS) entry which is preliminary data.</text>
</comment>
<feature type="transmembrane region" description="Helical" evidence="1">
    <location>
        <begin position="35"/>
        <end position="55"/>
    </location>
</feature>
<evidence type="ECO:0000313" key="3">
    <source>
        <dbReference type="Proteomes" id="UP000185769"/>
    </source>
</evidence>
<organism evidence="2 3">
    <name type="scientific">Candidatus Nomurabacteria bacterium CG1_02_31_12</name>
    <dbReference type="NCBI Taxonomy" id="1805280"/>
    <lineage>
        <taxon>Bacteria</taxon>
        <taxon>Candidatus Nomuraibacteriota</taxon>
    </lineage>
</organism>
<dbReference type="EMBL" id="MNVM01000017">
    <property type="protein sequence ID" value="OIO29627.1"/>
    <property type="molecule type" value="Genomic_DNA"/>
</dbReference>
<evidence type="ECO:0000256" key="1">
    <source>
        <dbReference type="SAM" id="Phobius"/>
    </source>
</evidence>
<keyword evidence="1" id="KW-0812">Transmembrane</keyword>
<proteinExistence type="predicted"/>
<dbReference type="AlphaFoldDB" id="A0A1J4V0Z3"/>
<reference evidence="2 3" key="1">
    <citation type="journal article" date="2016" name="Environ. Microbiol.">
        <title>Genomic resolution of a cold subsurface aquifer community provides metabolic insights for novel microbes adapted to high CO concentrations.</title>
        <authorList>
            <person name="Probst A.J."/>
            <person name="Castelle C.J."/>
            <person name="Singh A."/>
            <person name="Brown C.T."/>
            <person name="Anantharaman K."/>
            <person name="Sharon I."/>
            <person name="Hug L.A."/>
            <person name="Burstein D."/>
            <person name="Emerson J.B."/>
            <person name="Thomas B.C."/>
            <person name="Banfield J.F."/>
        </authorList>
    </citation>
    <scope>NUCLEOTIDE SEQUENCE [LARGE SCALE GENOMIC DNA]</scope>
    <source>
        <strain evidence="2">CG1_02_31_12</strain>
    </source>
</reference>
<dbReference type="Proteomes" id="UP000185769">
    <property type="component" value="Unassembled WGS sequence"/>
</dbReference>
<protein>
    <submittedName>
        <fullName evidence="2">Uncharacterized protein</fullName>
    </submittedName>
</protein>
<evidence type="ECO:0000313" key="2">
    <source>
        <dbReference type="EMBL" id="OIO29627.1"/>
    </source>
</evidence>
<sequence>MDPESKELIQDTLKLTEENNELLHKIRGVQKRETLWQVAKMILIIGITLGSFYYIEPYLNKMMDLYNSITGIQQDVKNVSDGTSSFKDLLKKF</sequence>
<accession>A0A1J4V0Z3</accession>